<dbReference type="EMBL" id="RJJE01000009">
    <property type="protein sequence ID" value="RNI30087.1"/>
    <property type="molecule type" value="Genomic_DNA"/>
</dbReference>
<evidence type="ECO:0000313" key="4">
    <source>
        <dbReference type="Proteomes" id="UP000271010"/>
    </source>
</evidence>
<accession>A0A3M9MY76</accession>
<comment type="caution">
    <text evidence="3">The sequence shown here is derived from an EMBL/GenBank/DDBJ whole genome shotgun (WGS) entry which is preliminary data.</text>
</comment>
<dbReference type="InterPro" id="IPR026444">
    <property type="entry name" value="Secre_tail"/>
</dbReference>
<dbReference type="Proteomes" id="UP000271010">
    <property type="component" value="Unassembled WGS sequence"/>
</dbReference>
<proteinExistence type="predicted"/>
<name>A0A3M9MY76_9BACT</name>
<evidence type="ECO:0000259" key="2">
    <source>
        <dbReference type="Pfam" id="PF18962"/>
    </source>
</evidence>
<keyword evidence="4" id="KW-1185">Reference proteome</keyword>
<organism evidence="3 4">
    <name type="scientific">Rufibacter immobilis</name>
    <dbReference type="NCBI Taxonomy" id="1348778"/>
    <lineage>
        <taxon>Bacteria</taxon>
        <taxon>Pseudomonadati</taxon>
        <taxon>Bacteroidota</taxon>
        <taxon>Cytophagia</taxon>
        <taxon>Cytophagales</taxon>
        <taxon>Hymenobacteraceae</taxon>
        <taxon>Rufibacter</taxon>
    </lineage>
</organism>
<sequence>MVAVLQYLRAAFLVGLISLTVASSSFAQSHPIKAIGTSYTQDFNGLPRFESVWDEWFSSLNRSWQNEETLPGWSAQLGNSNITSIQINDGDPSGAGLKSFGTGSYSTNRGLGGYASSSSAFIYKVRFSNATGKSLTNIGLEFVLQQWYDGSAVTSLVLEYRINEKGSTTGNWTSIASLRAPVIANGRRSLDGTASANQKAVREQLGAIVLEPNQELTIRWVDAAGGGKDLLSIDNFKLTTAEYKPQPKVFYSNVLFGTELSNLASWNTDGIFYSGEVPTSFTAPNQIFIVQNSIWYTPKLSKSIELHPTSKLVIGTGREIEFNVPANVSLEGVNMDLAAGATVTFNNASLPILGDIDPASTVIYKDGSTQVKEAKYGNLIFDITSGLVKKLTRNIVVSGQLELKNGAKLELGNYDVVLEDSKKAIIYDAQSFVVTKGKGRLRMRLAAGESAVFPVGLDKVSPVKLQLKAGSVADTFSVHVIDGVYTSYEKNLPGGISLETALVNKTWIIDEGIAGGTNLDMTLQWTATEMIGAQPEQAFLMHYHQGAWDEGNASNVVLQNGVYSVTRTNITSFSPFAVKDFKSPVGQTPGTLPVELTHFQARRVNQQIQLDWGTASEKDNDYFTIEQSLDGVTFKTVGQPVKGAGNSAIAIAYKQQIADASPAKTQYFRLKQTDFDGTTEYSKVVALGPVKSAVKVQLQLSAYPNPSLDGKVSLVSKGTTEEAEIAVFHSTGKLLFQKQVSLSQPIELDLAGQTSGMYLVQVKTATAKEVIRVVKQ</sequence>
<gene>
    <name evidence="3" type="ORF">EFA69_11290</name>
</gene>
<evidence type="ECO:0000313" key="3">
    <source>
        <dbReference type="EMBL" id="RNI30087.1"/>
    </source>
</evidence>
<dbReference type="OrthoDB" id="927019at2"/>
<reference evidence="3 4" key="1">
    <citation type="submission" date="2018-11" db="EMBL/GenBank/DDBJ databases">
        <title>Rufibacter latericius sp. nov., isolated from water in Baiyang Lake.</title>
        <authorList>
            <person name="Yang Y."/>
        </authorList>
    </citation>
    <scope>NUCLEOTIDE SEQUENCE [LARGE SCALE GENOMIC DNA]</scope>
    <source>
        <strain evidence="3 4">MCC P1</strain>
    </source>
</reference>
<dbReference type="AlphaFoldDB" id="A0A3M9MY76"/>
<feature type="signal peptide" evidence="1">
    <location>
        <begin position="1"/>
        <end position="27"/>
    </location>
</feature>
<evidence type="ECO:0000256" key="1">
    <source>
        <dbReference type="SAM" id="SignalP"/>
    </source>
</evidence>
<dbReference type="Pfam" id="PF18962">
    <property type="entry name" value="Por_Secre_tail"/>
    <property type="match status" value="1"/>
</dbReference>
<dbReference type="NCBIfam" id="TIGR04183">
    <property type="entry name" value="Por_Secre_tail"/>
    <property type="match status" value="1"/>
</dbReference>
<protein>
    <submittedName>
        <fullName evidence="3">T9SS C-terminal target domain-containing protein</fullName>
    </submittedName>
</protein>
<feature type="chain" id="PRO_5018221642" evidence="1">
    <location>
        <begin position="28"/>
        <end position="776"/>
    </location>
</feature>
<feature type="domain" description="Secretion system C-terminal sorting" evidence="2">
    <location>
        <begin position="703"/>
        <end position="770"/>
    </location>
</feature>
<keyword evidence="1" id="KW-0732">Signal</keyword>